<evidence type="ECO:0000256" key="1">
    <source>
        <dbReference type="ARBA" id="ARBA00004141"/>
    </source>
</evidence>
<feature type="transmembrane region" description="Helical" evidence="5">
    <location>
        <begin position="237"/>
        <end position="256"/>
    </location>
</feature>
<feature type="transmembrane region" description="Helical" evidence="5">
    <location>
        <begin position="165"/>
        <end position="183"/>
    </location>
</feature>
<sequence length="317" mass="34541">MGNQLTRLSENGSPSMERLEGLSSASAYVASSLAMTSLTKYAASAWRFPGSSFLLLIECWGTVLALGTSRDSRGRRYQPLAIPILRHMLLVTVTKAVNMYLSFSAMKRTSLPVYNVLKRLQPVYAMIQDRLIRGSRPTTKEFWGVVLMSVGTVVTGLGDLDFDLAGYGLALIAAACQSLYLVLARHAQDQVALSSMDLVFYTAFYNSVLFVPLTLLELSEVLVFLQRAGEKYNFFQFLIPYVMVGVLLNYATFWSTAVNDPVATAVAGTLKGVLSSVIGILMFGVRLTPVGWLGLIISTIGGMAYSHAHTAAHPKKA</sequence>
<dbReference type="SUPFAM" id="SSF103481">
    <property type="entry name" value="Multidrug resistance efflux transporter EmrE"/>
    <property type="match status" value="1"/>
</dbReference>
<evidence type="ECO:0000313" key="8">
    <source>
        <dbReference type="Proteomes" id="UP001642484"/>
    </source>
</evidence>
<evidence type="ECO:0000256" key="3">
    <source>
        <dbReference type="ARBA" id="ARBA00022989"/>
    </source>
</evidence>
<dbReference type="InterPro" id="IPR004853">
    <property type="entry name" value="Sugar_P_trans_dom"/>
</dbReference>
<keyword evidence="3 5" id="KW-1133">Transmembrane helix</keyword>
<proteinExistence type="predicted"/>
<accession>A0ABP0MK16</accession>
<evidence type="ECO:0000256" key="2">
    <source>
        <dbReference type="ARBA" id="ARBA00022692"/>
    </source>
</evidence>
<comment type="subcellular location">
    <subcellularLocation>
        <location evidence="1">Membrane</location>
        <topology evidence="1">Multi-pass membrane protein</topology>
    </subcellularLocation>
</comment>
<feature type="transmembrane region" description="Helical" evidence="5">
    <location>
        <begin position="48"/>
        <end position="68"/>
    </location>
</feature>
<dbReference type="PANTHER" id="PTHR11132">
    <property type="entry name" value="SOLUTE CARRIER FAMILY 35"/>
    <property type="match status" value="1"/>
</dbReference>
<dbReference type="EMBL" id="CAXAMN010017435">
    <property type="protein sequence ID" value="CAK9050465.1"/>
    <property type="molecule type" value="Genomic_DNA"/>
</dbReference>
<keyword evidence="8" id="KW-1185">Reference proteome</keyword>
<comment type="caution">
    <text evidence="7">The sequence shown here is derived from an EMBL/GenBank/DDBJ whole genome shotgun (WGS) entry which is preliminary data.</text>
</comment>
<evidence type="ECO:0000313" key="7">
    <source>
        <dbReference type="EMBL" id="CAK9050465.1"/>
    </source>
</evidence>
<evidence type="ECO:0000259" key="6">
    <source>
        <dbReference type="Pfam" id="PF03151"/>
    </source>
</evidence>
<organism evidence="7 8">
    <name type="scientific">Durusdinium trenchii</name>
    <dbReference type="NCBI Taxonomy" id="1381693"/>
    <lineage>
        <taxon>Eukaryota</taxon>
        <taxon>Sar</taxon>
        <taxon>Alveolata</taxon>
        <taxon>Dinophyceae</taxon>
        <taxon>Suessiales</taxon>
        <taxon>Symbiodiniaceae</taxon>
        <taxon>Durusdinium</taxon>
    </lineage>
</organism>
<name>A0ABP0MK16_9DINO</name>
<dbReference type="InterPro" id="IPR037185">
    <property type="entry name" value="EmrE-like"/>
</dbReference>
<keyword evidence="4 5" id="KW-0472">Membrane</keyword>
<feature type="transmembrane region" description="Helical" evidence="5">
    <location>
        <begin position="290"/>
        <end position="308"/>
    </location>
</feature>
<feature type="transmembrane region" description="Helical" evidence="5">
    <location>
        <begin position="203"/>
        <end position="225"/>
    </location>
</feature>
<evidence type="ECO:0000256" key="4">
    <source>
        <dbReference type="ARBA" id="ARBA00023136"/>
    </source>
</evidence>
<feature type="transmembrane region" description="Helical" evidence="5">
    <location>
        <begin position="262"/>
        <end position="283"/>
    </location>
</feature>
<gene>
    <name evidence="7" type="ORF">CCMP2556_LOCUS25716</name>
</gene>
<evidence type="ECO:0000256" key="5">
    <source>
        <dbReference type="SAM" id="Phobius"/>
    </source>
</evidence>
<keyword evidence="2 5" id="KW-0812">Transmembrane</keyword>
<dbReference type="Proteomes" id="UP001642484">
    <property type="component" value="Unassembled WGS sequence"/>
</dbReference>
<protein>
    <recommendedName>
        <fullName evidence="6">Sugar phosphate transporter domain-containing protein</fullName>
    </recommendedName>
</protein>
<feature type="domain" description="Sugar phosphate transporter" evidence="6">
    <location>
        <begin position="71"/>
        <end position="306"/>
    </location>
</feature>
<dbReference type="Pfam" id="PF03151">
    <property type="entry name" value="TPT"/>
    <property type="match status" value="1"/>
</dbReference>
<dbReference type="InterPro" id="IPR050186">
    <property type="entry name" value="TPT_transporter"/>
</dbReference>
<reference evidence="7 8" key="1">
    <citation type="submission" date="2024-02" db="EMBL/GenBank/DDBJ databases">
        <authorList>
            <person name="Chen Y."/>
            <person name="Shah S."/>
            <person name="Dougan E. K."/>
            <person name="Thang M."/>
            <person name="Chan C."/>
        </authorList>
    </citation>
    <scope>NUCLEOTIDE SEQUENCE [LARGE SCALE GENOMIC DNA]</scope>
</reference>